<organism evidence="1 2">
    <name type="scientific">Funneliformis geosporum</name>
    <dbReference type="NCBI Taxonomy" id="1117311"/>
    <lineage>
        <taxon>Eukaryota</taxon>
        <taxon>Fungi</taxon>
        <taxon>Fungi incertae sedis</taxon>
        <taxon>Mucoromycota</taxon>
        <taxon>Glomeromycotina</taxon>
        <taxon>Glomeromycetes</taxon>
        <taxon>Glomerales</taxon>
        <taxon>Glomeraceae</taxon>
        <taxon>Funneliformis</taxon>
    </lineage>
</organism>
<dbReference type="AlphaFoldDB" id="A0A9W4T1H8"/>
<keyword evidence="2" id="KW-1185">Reference proteome</keyword>
<gene>
    <name evidence="1" type="ORF">FWILDA_LOCUS14034</name>
</gene>
<name>A0A9W4T1H8_9GLOM</name>
<dbReference type="EMBL" id="CAMKVN010005768">
    <property type="protein sequence ID" value="CAI2189349.1"/>
    <property type="molecule type" value="Genomic_DNA"/>
</dbReference>
<proteinExistence type="predicted"/>
<dbReference type="Proteomes" id="UP001153678">
    <property type="component" value="Unassembled WGS sequence"/>
</dbReference>
<accession>A0A9W4T1H8</accession>
<comment type="caution">
    <text evidence="1">The sequence shown here is derived from an EMBL/GenBank/DDBJ whole genome shotgun (WGS) entry which is preliminary data.</text>
</comment>
<evidence type="ECO:0000313" key="1">
    <source>
        <dbReference type="EMBL" id="CAI2189349.1"/>
    </source>
</evidence>
<feature type="non-terminal residue" evidence="1">
    <location>
        <position position="46"/>
    </location>
</feature>
<reference evidence="1" key="1">
    <citation type="submission" date="2022-08" db="EMBL/GenBank/DDBJ databases">
        <authorList>
            <person name="Kallberg Y."/>
            <person name="Tangrot J."/>
            <person name="Rosling A."/>
        </authorList>
    </citation>
    <scope>NUCLEOTIDE SEQUENCE</scope>
    <source>
        <strain evidence="1">Wild A</strain>
    </source>
</reference>
<sequence>MSLEEYLRIPTPPQRTPCNECKRYKTKCSDEHVRYLSPPPFNALQT</sequence>
<evidence type="ECO:0000313" key="2">
    <source>
        <dbReference type="Proteomes" id="UP001153678"/>
    </source>
</evidence>
<protein>
    <submittedName>
        <fullName evidence="1">6774_t:CDS:1</fullName>
    </submittedName>
</protein>